<sequence>MPKVDKGLSMAVPDSSLVRLAKQGFGAVLIACFLAYVSSLSSLTGIVSHVPEFKFHLPHCLSPIWLISTESSTADTSAFVCEPSTYRTQIVSLDPLLIYIHSFLRPPEIDSILNTAEDLFKPSTVTKHGRKVGSSERTSSTAGLPLEDPAVQCVLGRASDFMGTIMKDGVDEMGPPQLVRYTAGQKFNEHHDWYETPQWAYDGSNRQFNRIASFFAILQDNCTGGETYFPYIGPSARHADSVDGRIAHESRAWTGSDPILRVHDSGGLAFRPIRGNALFWLNLHSDGTGHEGTVHAGLPVGDGLKTAMNIWPRQFYVVE</sequence>
<evidence type="ECO:0000313" key="9">
    <source>
        <dbReference type="Proteomes" id="UP001583177"/>
    </source>
</evidence>
<reference evidence="8 9" key="1">
    <citation type="journal article" date="2024" name="IMA Fungus">
        <title>IMA Genome - F19 : A genome assembly and annotation guide to empower mycologists, including annotated draft genome sequences of Ceratocystis pirilliformis, Diaporthe australafricana, Fusarium ophioides, Paecilomyces lecythidis, and Sporothrix stenoceras.</title>
        <authorList>
            <person name="Aylward J."/>
            <person name="Wilson A.M."/>
            <person name="Visagie C.M."/>
            <person name="Spraker J."/>
            <person name="Barnes I."/>
            <person name="Buitendag C."/>
            <person name="Ceriani C."/>
            <person name="Del Mar Angel L."/>
            <person name="du Plessis D."/>
            <person name="Fuchs T."/>
            <person name="Gasser K."/>
            <person name="Kramer D."/>
            <person name="Li W."/>
            <person name="Munsamy K."/>
            <person name="Piso A."/>
            <person name="Price J.L."/>
            <person name="Sonnekus B."/>
            <person name="Thomas C."/>
            <person name="van der Nest A."/>
            <person name="van Dijk A."/>
            <person name="van Heerden A."/>
            <person name="van Vuuren N."/>
            <person name="Yilmaz N."/>
            <person name="Duong T.A."/>
            <person name="van der Merwe N.A."/>
            <person name="Wingfield M.J."/>
            <person name="Wingfield B.D."/>
        </authorList>
    </citation>
    <scope>NUCLEOTIDE SEQUENCE [LARGE SCALE GENOMIC DNA]</scope>
    <source>
        <strain evidence="8 9">CMW 18300</strain>
    </source>
</reference>
<keyword evidence="9" id="KW-1185">Reference proteome</keyword>
<keyword evidence="2" id="KW-0479">Metal-binding</keyword>
<gene>
    <name evidence="8" type="ORF">Daus18300_013284</name>
</gene>
<evidence type="ECO:0000256" key="6">
    <source>
        <dbReference type="SAM" id="Phobius"/>
    </source>
</evidence>
<feature type="transmembrane region" description="Helical" evidence="6">
    <location>
        <begin position="25"/>
        <end position="47"/>
    </location>
</feature>
<dbReference type="InterPro" id="IPR044862">
    <property type="entry name" value="Pro_4_hyd_alph_FE2OG_OXY"/>
</dbReference>
<dbReference type="InterPro" id="IPR006620">
    <property type="entry name" value="Pro_4_hyd_alph"/>
</dbReference>
<dbReference type="Gene3D" id="2.60.120.620">
    <property type="entry name" value="q2cbj1_9rhob like domain"/>
    <property type="match status" value="1"/>
</dbReference>
<keyword evidence="4" id="KW-0560">Oxidoreductase</keyword>
<protein>
    <recommendedName>
        <fullName evidence="7">Prolyl 4-hydroxylase alpha subunit domain-containing protein</fullName>
    </recommendedName>
</protein>
<name>A0ABR3VZQ8_9PEZI</name>
<keyword evidence="6" id="KW-1133">Transmembrane helix</keyword>
<dbReference type="PANTHER" id="PTHR10869">
    <property type="entry name" value="PROLYL 4-HYDROXYLASE ALPHA SUBUNIT"/>
    <property type="match status" value="1"/>
</dbReference>
<organism evidence="8 9">
    <name type="scientific">Diaporthe australafricana</name>
    <dbReference type="NCBI Taxonomy" id="127596"/>
    <lineage>
        <taxon>Eukaryota</taxon>
        <taxon>Fungi</taxon>
        <taxon>Dikarya</taxon>
        <taxon>Ascomycota</taxon>
        <taxon>Pezizomycotina</taxon>
        <taxon>Sordariomycetes</taxon>
        <taxon>Sordariomycetidae</taxon>
        <taxon>Diaporthales</taxon>
        <taxon>Diaporthaceae</taxon>
        <taxon>Diaporthe</taxon>
    </lineage>
</organism>
<evidence type="ECO:0000256" key="5">
    <source>
        <dbReference type="ARBA" id="ARBA00023004"/>
    </source>
</evidence>
<comment type="cofactor">
    <cofactor evidence="1">
        <name>L-ascorbate</name>
        <dbReference type="ChEBI" id="CHEBI:38290"/>
    </cofactor>
</comment>
<evidence type="ECO:0000256" key="2">
    <source>
        <dbReference type="ARBA" id="ARBA00022723"/>
    </source>
</evidence>
<evidence type="ECO:0000259" key="7">
    <source>
        <dbReference type="SMART" id="SM00702"/>
    </source>
</evidence>
<dbReference type="PANTHER" id="PTHR10869:SF242">
    <property type="entry name" value="PROLYL 4-HYDROXYLASE ALPHA SUBUNIT DOMAIN-CONTAINING PROTEIN"/>
    <property type="match status" value="1"/>
</dbReference>
<evidence type="ECO:0000256" key="4">
    <source>
        <dbReference type="ARBA" id="ARBA00023002"/>
    </source>
</evidence>
<dbReference type="InterPro" id="IPR045054">
    <property type="entry name" value="P4HA-like"/>
</dbReference>
<keyword evidence="6" id="KW-0812">Transmembrane</keyword>
<comment type="caution">
    <text evidence="8">The sequence shown here is derived from an EMBL/GenBank/DDBJ whole genome shotgun (WGS) entry which is preliminary data.</text>
</comment>
<dbReference type="SMART" id="SM00702">
    <property type="entry name" value="P4Hc"/>
    <property type="match status" value="1"/>
</dbReference>
<dbReference type="Pfam" id="PF13640">
    <property type="entry name" value="2OG-FeII_Oxy_3"/>
    <property type="match status" value="1"/>
</dbReference>
<dbReference type="EMBL" id="JAWRVE010000201">
    <property type="protein sequence ID" value="KAL1849402.1"/>
    <property type="molecule type" value="Genomic_DNA"/>
</dbReference>
<proteinExistence type="predicted"/>
<keyword evidence="5" id="KW-0408">Iron</keyword>
<evidence type="ECO:0000256" key="3">
    <source>
        <dbReference type="ARBA" id="ARBA00022964"/>
    </source>
</evidence>
<evidence type="ECO:0000313" key="8">
    <source>
        <dbReference type="EMBL" id="KAL1849402.1"/>
    </source>
</evidence>
<accession>A0ABR3VZQ8</accession>
<feature type="domain" description="Prolyl 4-hydroxylase alpha subunit" evidence="7">
    <location>
        <begin position="95"/>
        <end position="313"/>
    </location>
</feature>
<keyword evidence="3" id="KW-0223">Dioxygenase</keyword>
<evidence type="ECO:0000256" key="1">
    <source>
        <dbReference type="ARBA" id="ARBA00001961"/>
    </source>
</evidence>
<dbReference type="Proteomes" id="UP001583177">
    <property type="component" value="Unassembled WGS sequence"/>
</dbReference>
<keyword evidence="6" id="KW-0472">Membrane</keyword>